<reference evidence="2" key="1">
    <citation type="submission" date="2013-12" db="EMBL/GenBank/DDBJ databases">
        <title>The Genome Sequence of Aphanomyces astaci APO3.</title>
        <authorList>
            <consortium name="The Broad Institute Genomics Platform"/>
            <person name="Russ C."/>
            <person name="Tyler B."/>
            <person name="van West P."/>
            <person name="Dieguez-Uribeondo J."/>
            <person name="Young S.K."/>
            <person name="Zeng Q."/>
            <person name="Gargeya S."/>
            <person name="Fitzgerald M."/>
            <person name="Abouelleil A."/>
            <person name="Alvarado L."/>
            <person name="Chapman S.B."/>
            <person name="Gainer-Dewar J."/>
            <person name="Goldberg J."/>
            <person name="Griggs A."/>
            <person name="Gujja S."/>
            <person name="Hansen M."/>
            <person name="Howarth C."/>
            <person name="Imamovic A."/>
            <person name="Ireland A."/>
            <person name="Larimer J."/>
            <person name="McCowan C."/>
            <person name="Murphy C."/>
            <person name="Pearson M."/>
            <person name="Poon T.W."/>
            <person name="Priest M."/>
            <person name="Roberts A."/>
            <person name="Saif S."/>
            <person name="Shea T."/>
            <person name="Sykes S."/>
            <person name="Wortman J."/>
            <person name="Nusbaum C."/>
            <person name="Birren B."/>
        </authorList>
    </citation>
    <scope>NUCLEOTIDE SEQUENCE [LARGE SCALE GENOMIC DNA]</scope>
    <source>
        <strain evidence="2">APO3</strain>
    </source>
</reference>
<organism evidence="2">
    <name type="scientific">Aphanomyces astaci</name>
    <name type="common">Crayfish plague agent</name>
    <dbReference type="NCBI Taxonomy" id="112090"/>
    <lineage>
        <taxon>Eukaryota</taxon>
        <taxon>Sar</taxon>
        <taxon>Stramenopiles</taxon>
        <taxon>Oomycota</taxon>
        <taxon>Saprolegniomycetes</taxon>
        <taxon>Saprolegniales</taxon>
        <taxon>Verrucalvaceae</taxon>
        <taxon>Aphanomyces</taxon>
    </lineage>
</organism>
<gene>
    <name evidence="2" type="ORF">H257_10189</name>
</gene>
<dbReference type="VEuPathDB" id="FungiDB:H257_10189"/>
<feature type="region of interest" description="Disordered" evidence="1">
    <location>
        <begin position="15"/>
        <end position="43"/>
    </location>
</feature>
<accession>W4GA43</accession>
<name>W4GA43_APHAT</name>
<feature type="compositionally biased region" description="Polar residues" evidence="1">
    <location>
        <begin position="16"/>
        <end position="28"/>
    </location>
</feature>
<sequence length="72" mass="7694">MATSSQVAVVSKVASPLTTTGLDGTTSPQLPPSEKHFKNPSRETRDIFLAIQGGKDMNAVWDNNLTFLNSSS</sequence>
<dbReference type="GeneID" id="20812185"/>
<protein>
    <submittedName>
        <fullName evidence="2">Uncharacterized protein</fullName>
    </submittedName>
</protein>
<evidence type="ECO:0000256" key="1">
    <source>
        <dbReference type="SAM" id="MobiDB-lite"/>
    </source>
</evidence>
<dbReference type="AlphaFoldDB" id="W4GA43"/>
<dbReference type="EMBL" id="KI913139">
    <property type="protein sequence ID" value="ETV75823.1"/>
    <property type="molecule type" value="Genomic_DNA"/>
</dbReference>
<proteinExistence type="predicted"/>
<feature type="compositionally biased region" description="Basic and acidic residues" evidence="1">
    <location>
        <begin position="33"/>
        <end position="43"/>
    </location>
</feature>
<evidence type="ECO:0000313" key="2">
    <source>
        <dbReference type="EMBL" id="ETV75823.1"/>
    </source>
</evidence>
<dbReference type="RefSeq" id="XP_009834954.1">
    <property type="nucleotide sequence ID" value="XM_009836652.1"/>
</dbReference>